<evidence type="ECO:0008006" key="5">
    <source>
        <dbReference type="Google" id="ProtNLM"/>
    </source>
</evidence>
<evidence type="ECO:0000256" key="1">
    <source>
        <dbReference type="SAM" id="MobiDB-lite"/>
    </source>
</evidence>
<keyword evidence="4" id="KW-1185">Reference proteome</keyword>
<evidence type="ECO:0000313" key="4">
    <source>
        <dbReference type="Proteomes" id="UP001597168"/>
    </source>
</evidence>
<name>A0ABW3R6B8_9PSEU</name>
<organism evidence="3 4">
    <name type="scientific">Saccharothrix hoggarensis</name>
    <dbReference type="NCBI Taxonomy" id="913853"/>
    <lineage>
        <taxon>Bacteria</taxon>
        <taxon>Bacillati</taxon>
        <taxon>Actinomycetota</taxon>
        <taxon>Actinomycetes</taxon>
        <taxon>Pseudonocardiales</taxon>
        <taxon>Pseudonocardiaceae</taxon>
        <taxon>Saccharothrix</taxon>
    </lineage>
</organism>
<accession>A0ABW3R6B8</accession>
<sequence>MGFYTDGQGRKRPITPKKGGAAAAIVVGAVLAMGVAGGGAGGGLSPLGGGGSGGSAGQAVKARKAEGQRSAREGNAAEAWRRMGVRELKQVLRQDAACLAASHGRVQEFFLHTPCTSLDRVMLTVGDDAGNVAVVSVVWVGFRTGGDAREFQRLMDVHGSGDIRPLGAGVLGLADVVFSGHNYGSDRKNGGKVLTVAEAETAAGRHDPEFLDALAEVAAYLPTPPR</sequence>
<dbReference type="RefSeq" id="WP_380730607.1">
    <property type="nucleotide sequence ID" value="NZ_JBHTLK010000445.1"/>
</dbReference>
<reference evidence="4" key="1">
    <citation type="journal article" date="2019" name="Int. J. Syst. Evol. Microbiol.">
        <title>The Global Catalogue of Microorganisms (GCM) 10K type strain sequencing project: providing services to taxonomists for standard genome sequencing and annotation.</title>
        <authorList>
            <consortium name="The Broad Institute Genomics Platform"/>
            <consortium name="The Broad Institute Genome Sequencing Center for Infectious Disease"/>
            <person name="Wu L."/>
            <person name="Ma J."/>
        </authorList>
    </citation>
    <scope>NUCLEOTIDE SEQUENCE [LARGE SCALE GENOMIC DNA]</scope>
    <source>
        <strain evidence="4">CCUG 60214</strain>
    </source>
</reference>
<dbReference type="EMBL" id="JBHTLK010000445">
    <property type="protein sequence ID" value="MFD1152604.1"/>
    <property type="molecule type" value="Genomic_DNA"/>
</dbReference>
<keyword evidence="2" id="KW-0812">Transmembrane</keyword>
<comment type="caution">
    <text evidence="3">The sequence shown here is derived from an EMBL/GenBank/DDBJ whole genome shotgun (WGS) entry which is preliminary data.</text>
</comment>
<feature type="region of interest" description="Disordered" evidence="1">
    <location>
        <begin position="50"/>
        <end position="76"/>
    </location>
</feature>
<keyword evidence="2" id="KW-1133">Transmembrane helix</keyword>
<feature type="transmembrane region" description="Helical" evidence="2">
    <location>
        <begin position="21"/>
        <end position="44"/>
    </location>
</feature>
<evidence type="ECO:0000313" key="3">
    <source>
        <dbReference type="EMBL" id="MFD1152604.1"/>
    </source>
</evidence>
<protein>
    <recommendedName>
        <fullName evidence="5">Secreted protein</fullName>
    </recommendedName>
</protein>
<proteinExistence type="predicted"/>
<dbReference type="Proteomes" id="UP001597168">
    <property type="component" value="Unassembled WGS sequence"/>
</dbReference>
<feature type="compositionally biased region" description="Basic and acidic residues" evidence="1">
    <location>
        <begin position="63"/>
        <end position="72"/>
    </location>
</feature>
<gene>
    <name evidence="3" type="ORF">ACFQ3T_36170</name>
</gene>
<evidence type="ECO:0000256" key="2">
    <source>
        <dbReference type="SAM" id="Phobius"/>
    </source>
</evidence>
<keyword evidence="2" id="KW-0472">Membrane</keyword>